<evidence type="ECO:0000313" key="2">
    <source>
        <dbReference type="EMBL" id="AEB14542.1"/>
    </source>
</evidence>
<protein>
    <recommendedName>
        <fullName evidence="1">DUF4007 domain-containing protein</fullName>
    </recommendedName>
</protein>
<organism evidence="2 3">
    <name type="scientific">Treponema succinifaciens (strain ATCC 33096 / DSM 2489 / 6091)</name>
    <dbReference type="NCBI Taxonomy" id="869209"/>
    <lineage>
        <taxon>Bacteria</taxon>
        <taxon>Pseudomonadati</taxon>
        <taxon>Spirochaetota</taxon>
        <taxon>Spirochaetia</taxon>
        <taxon>Spirochaetales</taxon>
        <taxon>Treponemataceae</taxon>
        <taxon>Treponema</taxon>
    </lineage>
</organism>
<gene>
    <name evidence="2" type="ordered locus">Tresu_1643</name>
</gene>
<sequence>MKYRGHETFSIRKDWLAKGIEAVQKNPGIFTDKTLEPMEELGIGRNMVVSLRYWMKAVGLTEEKKGEKTRKTETVFSTLGKIIYKHDPYVEETGSLWLLQAELASNKDFATSWYFFFNEFNMTEFSKDDFVSELFKFDKSSGGSTARSSFESDFECIVGTYVSRFKNASEIDPEDNIESPFAELGLVDFMGGERKMYRKVIPPKQNIPSLVFLAVLYRMCEKSTNDGYAYKNLEIPLSDIQNRKNGAGKLFNLDVITLMDILSELESRDFVKVVRTAGLDVVRLFAWKDLDESESYKKCVEEYYKELKI</sequence>
<name>F2NSA6_TRES6</name>
<dbReference type="KEGG" id="tsu:Tresu_1643"/>
<dbReference type="Pfam" id="PF13182">
    <property type="entry name" value="DUF4007"/>
    <property type="match status" value="1"/>
</dbReference>
<dbReference type="STRING" id="869209.Tresu_1643"/>
<evidence type="ECO:0000313" key="3">
    <source>
        <dbReference type="Proteomes" id="UP000006852"/>
    </source>
</evidence>
<evidence type="ECO:0000259" key="1">
    <source>
        <dbReference type="Pfam" id="PF13182"/>
    </source>
</evidence>
<dbReference type="EMBL" id="CP002631">
    <property type="protein sequence ID" value="AEB14542.1"/>
    <property type="molecule type" value="Genomic_DNA"/>
</dbReference>
<accession>F2NSA6</accession>
<dbReference type="RefSeq" id="WP_013701823.1">
    <property type="nucleotide sequence ID" value="NC_015385.1"/>
</dbReference>
<proteinExistence type="predicted"/>
<dbReference type="AlphaFoldDB" id="F2NSA6"/>
<feature type="domain" description="DUF4007" evidence="1">
    <location>
        <begin position="3"/>
        <end position="304"/>
    </location>
</feature>
<dbReference type="HOGENOM" id="CLU_060482_0_0_12"/>
<dbReference type="GeneID" id="302998800"/>
<dbReference type="Proteomes" id="UP000006852">
    <property type="component" value="Chromosome"/>
</dbReference>
<keyword evidence="3" id="KW-1185">Reference proteome</keyword>
<dbReference type="eggNOG" id="ENOG502ZB1P">
    <property type="taxonomic scope" value="Bacteria"/>
</dbReference>
<dbReference type="InterPro" id="IPR025248">
    <property type="entry name" value="DUF4007"/>
</dbReference>
<reference evidence="3" key="2">
    <citation type="submission" date="2011-04" db="EMBL/GenBank/DDBJ databases">
        <title>The complete genome of chromosome of Treponema succinifaciens DSM 2489.</title>
        <authorList>
            <person name="Lucas S."/>
            <person name="Copeland A."/>
            <person name="Lapidus A."/>
            <person name="Bruce D."/>
            <person name="Goodwin L."/>
            <person name="Pitluck S."/>
            <person name="Peters L."/>
            <person name="Kyrpides N."/>
            <person name="Mavromatis K."/>
            <person name="Ivanova N."/>
            <person name="Ovchinnikova G."/>
            <person name="Teshima H."/>
            <person name="Detter J.C."/>
            <person name="Tapia R."/>
            <person name="Han C."/>
            <person name="Land M."/>
            <person name="Hauser L."/>
            <person name="Markowitz V."/>
            <person name="Cheng J.-F."/>
            <person name="Hugenholtz P."/>
            <person name="Woyke T."/>
            <person name="Wu D."/>
            <person name="Gronow S."/>
            <person name="Wellnitz S."/>
            <person name="Brambilla E."/>
            <person name="Klenk H.-P."/>
            <person name="Eisen J.A."/>
        </authorList>
    </citation>
    <scope>NUCLEOTIDE SEQUENCE [LARGE SCALE GENOMIC DNA]</scope>
    <source>
        <strain evidence="3">ATCC 33096 / DSM 2489 / 6091</strain>
    </source>
</reference>
<dbReference type="OrthoDB" id="747541at2"/>
<reference evidence="2 3" key="1">
    <citation type="journal article" date="2011" name="Stand. Genomic Sci.">
        <title>Complete genome sequence of Treponema succinifaciens type strain (6091).</title>
        <authorList>
            <person name="Han C."/>
            <person name="Gronow S."/>
            <person name="Teshima H."/>
            <person name="Lapidus A."/>
            <person name="Nolan M."/>
            <person name="Lucas S."/>
            <person name="Hammon N."/>
            <person name="Deshpande S."/>
            <person name="Cheng J.F."/>
            <person name="Zeytun A."/>
            <person name="Tapia R."/>
            <person name="Goodwin L."/>
            <person name="Pitluck S."/>
            <person name="Liolios K."/>
            <person name="Pagani I."/>
            <person name="Ivanova N."/>
            <person name="Mavromatis K."/>
            <person name="Mikhailova N."/>
            <person name="Huntemann M."/>
            <person name="Pati A."/>
            <person name="Chen A."/>
            <person name="Palaniappan K."/>
            <person name="Land M."/>
            <person name="Hauser L."/>
            <person name="Brambilla E.M."/>
            <person name="Rohde M."/>
            <person name="Goker M."/>
            <person name="Woyke T."/>
            <person name="Bristow J."/>
            <person name="Eisen J.A."/>
            <person name="Markowitz V."/>
            <person name="Hugenholtz P."/>
            <person name="Kyrpides N.C."/>
            <person name="Klenk H.P."/>
            <person name="Detter J.C."/>
        </authorList>
    </citation>
    <scope>NUCLEOTIDE SEQUENCE [LARGE SCALE GENOMIC DNA]</scope>
    <source>
        <strain evidence="3">ATCC 33096 / DSM 2489 / 6091</strain>
    </source>
</reference>